<feature type="signal peptide" evidence="5">
    <location>
        <begin position="1"/>
        <end position="21"/>
    </location>
</feature>
<dbReference type="Proteomes" id="UP000430146">
    <property type="component" value="Unassembled WGS sequence"/>
</dbReference>
<proteinExistence type="inferred from homology"/>
<dbReference type="SUPFAM" id="SSF53850">
    <property type="entry name" value="Periplasmic binding protein-like II"/>
    <property type="match status" value="1"/>
</dbReference>
<feature type="chain" id="PRO_5039288799" evidence="5">
    <location>
        <begin position="22"/>
        <end position="539"/>
    </location>
</feature>
<dbReference type="GO" id="GO:0015833">
    <property type="term" value="P:peptide transport"/>
    <property type="evidence" value="ECO:0007669"/>
    <property type="project" value="TreeGrafter"/>
</dbReference>
<evidence type="ECO:0000259" key="6">
    <source>
        <dbReference type="Pfam" id="PF00496"/>
    </source>
</evidence>
<evidence type="ECO:0000256" key="1">
    <source>
        <dbReference type="ARBA" id="ARBA00005695"/>
    </source>
</evidence>
<comment type="similarity">
    <text evidence="1">Belongs to the bacterial solute-binding protein 5 family.</text>
</comment>
<dbReference type="InterPro" id="IPR000914">
    <property type="entry name" value="SBP_5_dom"/>
</dbReference>
<evidence type="ECO:0000256" key="2">
    <source>
        <dbReference type="ARBA" id="ARBA00022448"/>
    </source>
</evidence>
<dbReference type="GO" id="GO:0043190">
    <property type="term" value="C:ATP-binding cassette (ABC) transporter complex"/>
    <property type="evidence" value="ECO:0007669"/>
    <property type="project" value="InterPro"/>
</dbReference>
<dbReference type="EMBL" id="CACSIP010000014">
    <property type="protein sequence ID" value="CAA0115877.1"/>
    <property type="molecule type" value="Genomic_DNA"/>
</dbReference>
<feature type="compositionally biased region" description="Polar residues" evidence="4">
    <location>
        <begin position="27"/>
        <end position="39"/>
    </location>
</feature>
<dbReference type="CDD" id="cd00995">
    <property type="entry name" value="PBP2_NikA_DppA_OppA_like"/>
    <property type="match status" value="1"/>
</dbReference>
<evidence type="ECO:0000256" key="5">
    <source>
        <dbReference type="SAM" id="SignalP"/>
    </source>
</evidence>
<reference evidence="7 8" key="1">
    <citation type="submission" date="2019-11" db="EMBL/GenBank/DDBJ databases">
        <authorList>
            <person name="Holert J."/>
        </authorList>
    </citation>
    <scope>NUCLEOTIDE SEQUENCE [LARGE SCALE GENOMIC DNA]</scope>
    <source>
        <strain evidence="7">BC8_1</strain>
    </source>
</reference>
<dbReference type="PANTHER" id="PTHR30290">
    <property type="entry name" value="PERIPLASMIC BINDING COMPONENT OF ABC TRANSPORTER"/>
    <property type="match status" value="1"/>
</dbReference>
<dbReference type="InterPro" id="IPR030678">
    <property type="entry name" value="Peptide/Ni-bd"/>
</dbReference>
<dbReference type="Pfam" id="PF00496">
    <property type="entry name" value="SBP_bac_5"/>
    <property type="match status" value="1"/>
</dbReference>
<accession>A0A5S9QCG0</accession>
<dbReference type="InterPro" id="IPR039424">
    <property type="entry name" value="SBP_5"/>
</dbReference>
<feature type="region of interest" description="Disordered" evidence="4">
    <location>
        <begin position="26"/>
        <end position="47"/>
    </location>
</feature>
<dbReference type="PIRSF" id="PIRSF002741">
    <property type="entry name" value="MppA"/>
    <property type="match status" value="1"/>
</dbReference>
<sequence length="539" mass="58201">MRRVPARMLAGCVGLTLAVSACGSDAGQESQGAAPTSRPQPACEGSPVQGGSLVYARQFETLTLDPIDIRNGNGDIFAVGLIYQGLVQYDPSGNSDIVPGIAESWTVSDDATTYTFKLNPNAKFSNGDPVTAEDVKFSLDRFGNPDINQVMGLMAKGYGSATILDPSTVEVTLTEPIPAFLDNIAIFPALVVPKRLVEAQGAEFWKKPVGSGPFQVDSFTSGESLMLSRNPHYWEEGKPYLDSVTFNFATDANARMLSLISGQAQIADGITPSKISEVNSNENLVLQSHEWPAWFAIFMSQEVPALADQNVRLAIAHAINREEINEQIFGGLGTIPNSLFAALRYDAGPETVKPIEFSVDKAKELMAASGYPEGFSVKLEYPSGIDYYNQLTLALQQYLAEIGVQLELVKVDPATMSANVSADDFEMTFGYPQVSSDVAVPDEYATFYGIPSANNGFHTGWKDPEVEKLVQTFITTPDDASRAEQWPVIQQALMDAQPALNLLNFPLLNAHALDVCNAQTNAMGVDMLQETWLAPSNGG</sequence>
<keyword evidence="3 5" id="KW-0732">Signal</keyword>
<name>A0A5S9QCG0_MYCVN</name>
<dbReference type="Gene3D" id="3.10.105.10">
    <property type="entry name" value="Dipeptide-binding Protein, Domain 3"/>
    <property type="match status" value="1"/>
</dbReference>
<gene>
    <name evidence="7" type="primary">gsiB</name>
    <name evidence="7" type="ORF">AELLOGFF_03834</name>
</gene>
<evidence type="ECO:0000256" key="3">
    <source>
        <dbReference type="ARBA" id="ARBA00022729"/>
    </source>
</evidence>
<dbReference type="GO" id="GO:1904680">
    <property type="term" value="F:peptide transmembrane transporter activity"/>
    <property type="evidence" value="ECO:0007669"/>
    <property type="project" value="TreeGrafter"/>
</dbReference>
<organism evidence="7 8">
    <name type="scientific">Mycolicibacterium vanbaalenii</name>
    <name type="common">Mycobacterium vanbaalenii</name>
    <dbReference type="NCBI Taxonomy" id="110539"/>
    <lineage>
        <taxon>Bacteria</taxon>
        <taxon>Bacillati</taxon>
        <taxon>Actinomycetota</taxon>
        <taxon>Actinomycetes</taxon>
        <taxon>Mycobacteriales</taxon>
        <taxon>Mycobacteriaceae</taxon>
        <taxon>Mycolicibacterium</taxon>
    </lineage>
</organism>
<protein>
    <submittedName>
        <fullName evidence="7">Glutathione-binding protein GsiB</fullName>
    </submittedName>
</protein>
<dbReference type="Gene3D" id="3.40.190.10">
    <property type="entry name" value="Periplasmic binding protein-like II"/>
    <property type="match status" value="1"/>
</dbReference>
<evidence type="ECO:0000313" key="7">
    <source>
        <dbReference type="EMBL" id="CAA0115877.1"/>
    </source>
</evidence>
<keyword evidence="8" id="KW-1185">Reference proteome</keyword>
<dbReference type="AlphaFoldDB" id="A0A5S9QCG0"/>
<dbReference type="GO" id="GO:0042597">
    <property type="term" value="C:periplasmic space"/>
    <property type="evidence" value="ECO:0007669"/>
    <property type="project" value="UniProtKB-ARBA"/>
</dbReference>
<evidence type="ECO:0000256" key="4">
    <source>
        <dbReference type="SAM" id="MobiDB-lite"/>
    </source>
</evidence>
<dbReference type="PROSITE" id="PS51257">
    <property type="entry name" value="PROKAR_LIPOPROTEIN"/>
    <property type="match status" value="1"/>
</dbReference>
<keyword evidence="2" id="KW-0813">Transport</keyword>
<evidence type="ECO:0000313" key="8">
    <source>
        <dbReference type="Proteomes" id="UP000430146"/>
    </source>
</evidence>
<feature type="domain" description="Solute-binding protein family 5" evidence="6">
    <location>
        <begin position="97"/>
        <end position="448"/>
    </location>
</feature>
<dbReference type="PANTHER" id="PTHR30290:SF9">
    <property type="entry name" value="OLIGOPEPTIDE-BINDING PROTEIN APPA"/>
    <property type="match status" value="1"/>
</dbReference>
<dbReference type="Gene3D" id="3.90.76.10">
    <property type="entry name" value="Dipeptide-binding Protein, Domain 1"/>
    <property type="match status" value="1"/>
</dbReference>